<gene>
    <name evidence="6" type="ORF">F9K24_00655</name>
</gene>
<dbReference type="InterPro" id="IPR011625">
    <property type="entry name" value="A2M_N_BRD"/>
</dbReference>
<dbReference type="SUPFAM" id="SSF48239">
    <property type="entry name" value="Terpenoid cyclases/Protein prenyltransferases"/>
    <property type="match status" value="1"/>
</dbReference>
<dbReference type="SMART" id="SM01359">
    <property type="entry name" value="A2M_N_2"/>
    <property type="match status" value="1"/>
</dbReference>
<comment type="caution">
    <text evidence="6">The sequence shown here is derived from an EMBL/GenBank/DDBJ whole genome shotgun (WGS) entry which is preliminary data.</text>
</comment>
<dbReference type="InterPro" id="IPR041203">
    <property type="entry name" value="Bact_A2M_MG5"/>
</dbReference>
<proteinExistence type="inferred from homology"/>
<dbReference type="CDD" id="cd02891">
    <property type="entry name" value="A2M_like"/>
    <property type="match status" value="1"/>
</dbReference>
<evidence type="ECO:0000259" key="5">
    <source>
        <dbReference type="SMART" id="SM01360"/>
    </source>
</evidence>
<dbReference type="EMBL" id="WBUI01000001">
    <property type="protein sequence ID" value="KAB2935271.1"/>
    <property type="molecule type" value="Genomic_DNA"/>
</dbReference>
<dbReference type="Pfam" id="PF11974">
    <property type="entry name" value="bMG3"/>
    <property type="match status" value="1"/>
</dbReference>
<feature type="region of interest" description="Disordered" evidence="3">
    <location>
        <begin position="668"/>
        <end position="720"/>
    </location>
</feature>
<dbReference type="GO" id="GO:0004866">
    <property type="term" value="F:endopeptidase inhibitor activity"/>
    <property type="evidence" value="ECO:0007669"/>
    <property type="project" value="InterPro"/>
</dbReference>
<reference evidence="6 7" key="1">
    <citation type="submission" date="2019-10" db="EMBL/GenBank/DDBJ databases">
        <title>Extracellular Electron Transfer in a Candidatus Methanoperedens spp. Enrichment Culture.</title>
        <authorList>
            <person name="Berger S."/>
            <person name="Rangel Shaw D."/>
            <person name="Berben T."/>
            <person name="In 'T Zandt M."/>
            <person name="Frank J."/>
            <person name="Reimann J."/>
            <person name="Jetten M.S.M."/>
            <person name="Welte C.U."/>
        </authorList>
    </citation>
    <scope>NUCLEOTIDE SEQUENCE [LARGE SCALE GENOMIC DNA]</scope>
    <source>
        <strain evidence="6">SB12</strain>
    </source>
</reference>
<feature type="domain" description="Alpha-2-macroglobulin bait region" evidence="4">
    <location>
        <begin position="1208"/>
        <end position="1347"/>
    </location>
</feature>
<dbReference type="Pfam" id="PF00207">
    <property type="entry name" value="A2M"/>
    <property type="match status" value="1"/>
</dbReference>
<dbReference type="Gene3D" id="2.60.40.3710">
    <property type="match status" value="1"/>
</dbReference>
<keyword evidence="2" id="KW-0732">Signal</keyword>
<dbReference type="SMART" id="SM01360">
    <property type="entry name" value="A2M"/>
    <property type="match status" value="1"/>
</dbReference>
<dbReference type="Pfam" id="PF07703">
    <property type="entry name" value="A2M_BRD"/>
    <property type="match status" value="1"/>
</dbReference>
<dbReference type="InterPro" id="IPR008930">
    <property type="entry name" value="Terpenoid_cyclase/PrenylTrfase"/>
</dbReference>
<dbReference type="PANTHER" id="PTHR40094">
    <property type="entry name" value="ALPHA-2-MACROGLOBULIN HOMOLOG"/>
    <property type="match status" value="1"/>
</dbReference>
<comment type="similarity">
    <text evidence="1">Belongs to the protease inhibitor I39 (alpha-2-macroglobulin) family. Bacterial alpha-2-macroglobulin subfamily.</text>
</comment>
<dbReference type="Pfam" id="PF01835">
    <property type="entry name" value="MG2"/>
    <property type="match status" value="1"/>
</dbReference>
<dbReference type="InterPro" id="IPR001599">
    <property type="entry name" value="Macroglobln_a2"/>
</dbReference>
<feature type="domain" description="Alpha-2-macroglobulin" evidence="5">
    <location>
        <begin position="1412"/>
        <end position="1503"/>
    </location>
</feature>
<dbReference type="Gene3D" id="1.50.10.20">
    <property type="match status" value="1"/>
</dbReference>
<dbReference type="Pfam" id="PF17973">
    <property type="entry name" value="bMG10"/>
    <property type="match status" value="1"/>
</dbReference>
<dbReference type="InterPro" id="IPR051802">
    <property type="entry name" value="YfhM-like"/>
</dbReference>
<evidence type="ECO:0000256" key="2">
    <source>
        <dbReference type="ARBA" id="ARBA00022729"/>
    </source>
</evidence>
<evidence type="ECO:0000259" key="4">
    <source>
        <dbReference type="SMART" id="SM01359"/>
    </source>
</evidence>
<name>A0A833M3R3_9LEPT</name>
<evidence type="ECO:0000313" key="7">
    <source>
        <dbReference type="Proteomes" id="UP000460298"/>
    </source>
</evidence>
<dbReference type="InterPro" id="IPR041246">
    <property type="entry name" value="Bact_MG10"/>
</dbReference>
<dbReference type="InterPro" id="IPR002890">
    <property type="entry name" value="MG2"/>
</dbReference>
<dbReference type="InterPro" id="IPR021868">
    <property type="entry name" value="Alpha_2_Macroglob_MG3"/>
</dbReference>
<organism evidence="6 7">
    <name type="scientific">Leptonema illini</name>
    <dbReference type="NCBI Taxonomy" id="183"/>
    <lineage>
        <taxon>Bacteria</taxon>
        <taxon>Pseudomonadati</taxon>
        <taxon>Spirochaetota</taxon>
        <taxon>Spirochaetia</taxon>
        <taxon>Leptospirales</taxon>
        <taxon>Leptospiraceae</taxon>
        <taxon>Leptonema</taxon>
    </lineage>
</organism>
<evidence type="ECO:0000256" key="1">
    <source>
        <dbReference type="ARBA" id="ARBA00010556"/>
    </source>
</evidence>
<dbReference type="PANTHER" id="PTHR40094:SF1">
    <property type="entry name" value="UBIQUITIN DOMAIN-CONTAINING PROTEIN"/>
    <property type="match status" value="1"/>
</dbReference>
<sequence>MGRQSSWWPRLSNPIAFLNNCRISLAQRGSLENDSSVNRQSALNYLILLREILVIHFYDFAAFIDPYVLRMMEKAGPFARRMHTALQPLWIRLLSAGRIVLKVVAIPFRLARKLVQVVLGNFQIRYSPSAWLQAAKAAFDRARLWVTSSIFRVREAIARSKMQDPVLFRGTVASLAMLAFLMGSCSTFQLYQQLTRVNVSISNPEYRPPVETQMPAGITVVFSKPAIAIDLIGKSVPLKISPPISGTWTFTSDTTIQFQPVTHWPPDTEFTVELDPKFFRPGMDIPASARFDSPEFKGSLTSSEFYVDPHDANVKKAVVVLEFTYPVDAESLQKHISLTYRAGLFSGDAVEHNVTVDPSGMMAYIHSGNMPIQDESVTLEFKASSGIEGKEGGKTDDSLTSRITIPGRYARFHLNQANVQLVRNEAYELDQILFVEASSGVSPDELTRNLTVYELPADRPASPGTEAQKDYPWQNIEEIDRNILSRSKRIQPELIPAQDDADRLHSFKIQAREGSRLFVTVKKNTKDRGDFLLKEDFQTIVGVPQFRREVRIMHDGAILSLAGEKKLSILSYDNDVLEVEVARIMPDQINHLVSQSYGNFRSPFFRNYSFNEENIGKKYVERIQLNRQPGQRLQYASVDFSKYVNAASNRMDNGLFVIKIKGLQKSELNRPKPKSQGFTGSEEEPSESSGYSEGYDGEGGESSEYYESSEYGDESPTYTAGKTEDRRFVLVSDLGIVVKAERGGSRDVFIQSFSKEAPVGGVQVQVLGKNGIPLLTRDTDADGRVEIPSLAEFAHEQSPVAITARVGNDLSFLPFDREDRTLDYSRFDVGGLHGADEKNRLNAFIFSDRGIFRPGDEIRGAFIIKAGDWRRSLGGLPVELSIRDSRGMAVHSRIIKLSPSAFEEFSFKTEETSPTGTYEVRLALVKAENQPEIMLGTTNIRVEEFVPDNLRITAQFSETEAAGWMKPAGMKGQVLLMNLFGTPAQRKIVKGTIILTPRFPSFAGYSEYRFYDPLRTERTFRQELGTLETDDEGRVEFPLQLDRFAKGIYAVTFFAEGFEADGGRSVAAQQTAIISPLDKIIGIRSEGNTSYIKRGSEQAISLIALDSRLNRAAATGLTIRIIEARHVSSLVKRYDGIYEYRSTIKEIPVSKAALSIPATGIALPLPTTNAGDFILSIVDGDGQELNRLEFSVVGDSNIARSLERNAELSLHLNGKDFAAGEEIEVSIRAPYAGAGLITIEKDRVYAHKWFRTTTESSIQRIRVPEGLEGNGYVNVTFVRGMNSKSIYTSPLSYGVAPFSVSRRHRTAHLQIAAPAEIRPGSTLNVSYDVGAPGRLVVYAVDEGILQVARYGTPDPLAHFFQRRALEVSTSQIVDQLLPEFSIVQSLMKTGGDSDVALGLNLNPFKRRQQMPVAYWSGLRDVNGAGVVSFNIPDYFNGRVRVMAVFVRDNSMAVAEKSTVVRGDFILSPSLPAFAAPGDEMEFSVNVANNVRGSGKDLPVQLIARAEGSLSLSTEGQPVALRISEKGEAVAHIKVKAMKPGEGRIVFTASGGGRSTVRTESMSIRPARPYITDVVSGMLIGGSDEITITRDLYPDFRKMQVTLSPVPLSWSSGFYSYLDSYPYGCTEQLTSRGLASLILKGSPLPGDRDRMQKSVDLAMAVLRTRQNDEGAFGFWAANSYVDPLQTTYGMLFLTEAKERGQTVPDTTYRNGMQYLLSMIRRSEASLHDRAFALYVLTRNGAIHVNELNTLIGELSTFEKKDADRARLAAMYLAAARKLMHQDKEADELFDRSQPVFLKKWLMAGYDPVAANAAYLYLLSRHFPQKFSVLGDKTMTSMMKDLRQGQFSTISAATSVLAIDSYIAMREKTGLTTDMSVILENADGSRRPLPFAKQIFSEASLTHGAKKLRFEAKSALPSFYQFTLAGFDKTLPAPYQKGIEVSREYTDASGSTVKQVKIGDEVYVHLRIRAIDGAIGNVAIVDLLPAGMEPISLHSDGIIPVDDAGLFKPTAMKPDHVEMREDRVIVFTGAQSKATEFVYRMKAVASGTFIVPPLFAEAMYDRNVRALTAEGKFTVQTRK</sequence>
<dbReference type="Gene3D" id="2.60.40.1930">
    <property type="match status" value="1"/>
</dbReference>
<dbReference type="Pfam" id="PF17972">
    <property type="entry name" value="bMG5"/>
    <property type="match status" value="1"/>
</dbReference>
<protein>
    <submittedName>
        <fullName evidence="6">Alpha-2-macroglobulin</fullName>
    </submittedName>
</protein>
<evidence type="ECO:0000313" key="6">
    <source>
        <dbReference type="EMBL" id="KAB2935271.1"/>
    </source>
</evidence>
<dbReference type="Proteomes" id="UP000460298">
    <property type="component" value="Unassembled WGS sequence"/>
</dbReference>
<accession>A0A833M3R3</accession>
<evidence type="ECO:0000256" key="3">
    <source>
        <dbReference type="SAM" id="MobiDB-lite"/>
    </source>
</evidence>